<dbReference type="SUPFAM" id="SSF48557">
    <property type="entry name" value="L-aspartase-like"/>
    <property type="match status" value="1"/>
</dbReference>
<dbReference type="GO" id="GO:0004333">
    <property type="term" value="F:fumarate hydratase activity"/>
    <property type="evidence" value="ECO:0007669"/>
    <property type="project" value="InterPro"/>
</dbReference>
<dbReference type="AlphaFoldDB" id="A0A382NBS6"/>
<name>A0A382NBS6_9ZZZZ</name>
<dbReference type="Gene3D" id="1.10.1220.10">
    <property type="entry name" value="Met repressor-like"/>
    <property type="match status" value="1"/>
</dbReference>
<dbReference type="PANTHER" id="PTHR11444:SF1">
    <property type="entry name" value="FUMARATE HYDRATASE, MITOCHONDRIAL"/>
    <property type="match status" value="1"/>
</dbReference>
<dbReference type="GO" id="GO:0005739">
    <property type="term" value="C:mitochondrion"/>
    <property type="evidence" value="ECO:0007669"/>
    <property type="project" value="TreeGrafter"/>
</dbReference>
<protein>
    <recommendedName>
        <fullName evidence="2">Fumarate lyase N-terminal domain-containing protein</fullName>
    </recommendedName>
</protein>
<feature type="domain" description="Fumarate lyase N-terminal" evidence="2">
    <location>
        <begin position="81"/>
        <end position="150"/>
    </location>
</feature>
<evidence type="ECO:0000259" key="2">
    <source>
        <dbReference type="Pfam" id="PF00206"/>
    </source>
</evidence>
<dbReference type="InterPro" id="IPR022761">
    <property type="entry name" value="Fumarate_lyase_N"/>
</dbReference>
<organism evidence="3">
    <name type="scientific">marine metagenome</name>
    <dbReference type="NCBI Taxonomy" id="408172"/>
    <lineage>
        <taxon>unclassified sequences</taxon>
        <taxon>metagenomes</taxon>
        <taxon>ecological metagenomes</taxon>
    </lineage>
</organism>
<dbReference type="InterPro" id="IPR008948">
    <property type="entry name" value="L-Aspartase-like"/>
</dbReference>
<dbReference type="InterPro" id="IPR005677">
    <property type="entry name" value="Fum_hydII"/>
</dbReference>
<dbReference type="GO" id="GO:0006355">
    <property type="term" value="P:regulation of DNA-templated transcription"/>
    <property type="evidence" value="ECO:0007669"/>
    <property type="project" value="InterPro"/>
</dbReference>
<dbReference type="Pfam" id="PF00206">
    <property type="entry name" value="Lyase_1"/>
    <property type="match status" value="1"/>
</dbReference>
<reference evidence="3" key="1">
    <citation type="submission" date="2018-05" db="EMBL/GenBank/DDBJ databases">
        <authorList>
            <person name="Lanie J.A."/>
            <person name="Ng W.-L."/>
            <person name="Kazmierczak K.M."/>
            <person name="Andrzejewski T.M."/>
            <person name="Davidsen T.M."/>
            <person name="Wayne K.J."/>
            <person name="Tettelin H."/>
            <person name="Glass J.I."/>
            <person name="Rusch D."/>
            <person name="Podicherti R."/>
            <person name="Tsui H.-C.T."/>
            <person name="Winkler M.E."/>
        </authorList>
    </citation>
    <scope>NUCLEOTIDE SEQUENCE</scope>
</reference>
<dbReference type="CDD" id="cd22231">
    <property type="entry name" value="RHH_NikR_HicB-like"/>
    <property type="match status" value="1"/>
</dbReference>
<feature type="region of interest" description="Disordered" evidence="1">
    <location>
        <begin position="25"/>
        <end position="69"/>
    </location>
</feature>
<feature type="compositionally biased region" description="Basic and acidic residues" evidence="1">
    <location>
        <begin position="25"/>
        <end position="36"/>
    </location>
</feature>
<dbReference type="PANTHER" id="PTHR11444">
    <property type="entry name" value="ASPARTATEAMMONIA/ARGININOSUCCINATE/ADENYLOSUCCINATE LYASE"/>
    <property type="match status" value="1"/>
</dbReference>
<dbReference type="Gene3D" id="1.10.275.10">
    <property type="entry name" value="Fumarase/aspartase (N-terminal domain)"/>
    <property type="match status" value="1"/>
</dbReference>
<feature type="non-terminal residue" evidence="3">
    <location>
        <position position="150"/>
    </location>
</feature>
<dbReference type="GO" id="GO:0006106">
    <property type="term" value="P:fumarate metabolic process"/>
    <property type="evidence" value="ECO:0007669"/>
    <property type="project" value="InterPro"/>
</dbReference>
<dbReference type="GO" id="GO:0006099">
    <property type="term" value="P:tricarboxylic acid cycle"/>
    <property type="evidence" value="ECO:0007669"/>
    <property type="project" value="TreeGrafter"/>
</dbReference>
<dbReference type="InterPro" id="IPR024083">
    <property type="entry name" value="Fumarase/histidase_N"/>
</dbReference>
<gene>
    <name evidence="3" type="ORF">METZ01_LOCUS311360</name>
</gene>
<accession>A0A382NBS6</accession>
<evidence type="ECO:0000313" key="3">
    <source>
        <dbReference type="EMBL" id="SVC58506.1"/>
    </source>
</evidence>
<dbReference type="GO" id="GO:0006108">
    <property type="term" value="P:malate metabolic process"/>
    <property type="evidence" value="ECO:0007669"/>
    <property type="project" value="TreeGrafter"/>
</dbReference>
<evidence type="ECO:0000256" key="1">
    <source>
        <dbReference type="SAM" id="MobiDB-lite"/>
    </source>
</evidence>
<proteinExistence type="predicted"/>
<dbReference type="InterPro" id="IPR013321">
    <property type="entry name" value="Arc_rbn_hlx_hlx"/>
</dbReference>
<dbReference type="EMBL" id="UINC01099328">
    <property type="protein sequence ID" value="SVC58506.1"/>
    <property type="molecule type" value="Genomic_DNA"/>
</dbReference>
<sequence length="150" mass="16296">MAKHRAGDRRIVSISIPEDLAKRLDRRVGKGREKGRSATISRMIQDSIDSESEERTGEPAAAARSARAKPDAIRIEKDTMGEVEVPADRYYGAQTARSLVNFDIGDDIMPRSVVRAFGVLKQAAAQTNVDLGQMDPNIGSLISAACDEVI</sequence>